<dbReference type="GO" id="GO:0034399">
    <property type="term" value="C:nuclear periphery"/>
    <property type="evidence" value="ECO:0007669"/>
    <property type="project" value="TreeGrafter"/>
</dbReference>
<sequence>MEASTLSPLSLLQFPSSTRLLTSACCPDKDLVVLISRLGGRDRLSLWNYSHGSKAWEVDVGVGDESVLAEITGLAWSPDGQTIAVVHNPPQVTLHSLQDGAKRLTLHISSSNAHVHRIVGVWWFQDERSVGASSIPDIFKRNDVVTGSAHAILRKLPLLDTLQEDSQRLTATDLFAFQGSQTKSSSKSLFPSIINEWPTLAPDPLGASISAPPLGRSIDQSGGSSDEADEIDFHSILAVTDDHGYLHCFLDGSFPLGNISLGPDLSIKSLFKDPKRPIFFAHLSIRVLESEAVATSLGPTFINVPLLGKRYPRDLAKLSSTARELMWYTMRVVDEMQTTWYGSEAFGGARDLGPKWIQALETKQKEQFGQDEPDAILDLTTLLVTGRATDSLLDFLGSGDQTSERPYLYIKGIQKWESTMTEALVKLRDYSEKRIAPACQRLHLVLEELQGWSQL</sequence>
<keyword evidence="4" id="KW-0833">Ubl conjugation pathway</keyword>
<evidence type="ECO:0000256" key="1">
    <source>
        <dbReference type="ARBA" id="ARBA00016067"/>
    </source>
</evidence>
<evidence type="ECO:0000256" key="3">
    <source>
        <dbReference type="ARBA" id="ARBA00022776"/>
    </source>
</evidence>
<keyword evidence="9" id="KW-1185">Reference proteome</keyword>
<gene>
    <name evidence="8" type="ORF">D9615_010061</name>
</gene>
<dbReference type="PANTHER" id="PTHR13260:SF0">
    <property type="entry name" value="ANAPHASE-PROMOTING COMPLEX SUBUNIT 4"/>
    <property type="match status" value="1"/>
</dbReference>
<evidence type="ECO:0000256" key="4">
    <source>
        <dbReference type="ARBA" id="ARBA00022786"/>
    </source>
</evidence>
<dbReference type="Gene3D" id="2.130.10.10">
    <property type="entry name" value="YVTN repeat-like/Quinoprotein amine dehydrogenase"/>
    <property type="match status" value="1"/>
</dbReference>
<dbReference type="EMBL" id="JAACJP010000053">
    <property type="protein sequence ID" value="KAF5370216.1"/>
    <property type="molecule type" value="Genomic_DNA"/>
</dbReference>
<evidence type="ECO:0000313" key="8">
    <source>
        <dbReference type="EMBL" id="KAF5370216.1"/>
    </source>
</evidence>
<evidence type="ECO:0000259" key="6">
    <source>
        <dbReference type="Pfam" id="PF12894"/>
    </source>
</evidence>
<keyword evidence="5" id="KW-0131">Cell cycle</keyword>
<dbReference type="GO" id="GO:0005680">
    <property type="term" value="C:anaphase-promoting complex"/>
    <property type="evidence" value="ECO:0007669"/>
    <property type="project" value="InterPro"/>
</dbReference>
<organism evidence="8 9">
    <name type="scientific">Tricholomella constricta</name>
    <dbReference type="NCBI Taxonomy" id="117010"/>
    <lineage>
        <taxon>Eukaryota</taxon>
        <taxon>Fungi</taxon>
        <taxon>Dikarya</taxon>
        <taxon>Basidiomycota</taxon>
        <taxon>Agaricomycotina</taxon>
        <taxon>Agaricomycetes</taxon>
        <taxon>Agaricomycetidae</taxon>
        <taxon>Agaricales</taxon>
        <taxon>Tricholomatineae</taxon>
        <taxon>Lyophyllaceae</taxon>
        <taxon>Tricholomella</taxon>
    </lineage>
</organism>
<keyword evidence="2" id="KW-0132">Cell division</keyword>
<dbReference type="InterPro" id="IPR024977">
    <property type="entry name" value="Apc4-like_WD40_dom"/>
</dbReference>
<evidence type="ECO:0000256" key="2">
    <source>
        <dbReference type="ARBA" id="ARBA00022618"/>
    </source>
</evidence>
<dbReference type="InterPro" id="IPR024789">
    <property type="entry name" value="APC4"/>
</dbReference>
<evidence type="ECO:0000256" key="5">
    <source>
        <dbReference type="ARBA" id="ARBA00023306"/>
    </source>
</evidence>
<evidence type="ECO:0000313" key="9">
    <source>
        <dbReference type="Proteomes" id="UP000565441"/>
    </source>
</evidence>
<dbReference type="AlphaFoldDB" id="A0A8H5GS38"/>
<dbReference type="OrthoDB" id="10259843at2759"/>
<dbReference type="SUPFAM" id="SSF69322">
    <property type="entry name" value="Tricorn protease domain 2"/>
    <property type="match status" value="1"/>
</dbReference>
<dbReference type="Pfam" id="PF12894">
    <property type="entry name" value="ANAPC4_WD40"/>
    <property type="match status" value="1"/>
</dbReference>
<dbReference type="PANTHER" id="PTHR13260">
    <property type="entry name" value="ANAPHASE PROMOTING COMPLEX SUBUNIT 4 APC4"/>
    <property type="match status" value="1"/>
</dbReference>
<comment type="caution">
    <text evidence="8">The sequence shown here is derived from an EMBL/GenBank/DDBJ whole genome shotgun (WGS) entry which is preliminary data.</text>
</comment>
<dbReference type="Pfam" id="PF12896">
    <property type="entry name" value="ANAPC4"/>
    <property type="match status" value="1"/>
</dbReference>
<reference evidence="8 9" key="1">
    <citation type="journal article" date="2020" name="ISME J.">
        <title>Uncovering the hidden diversity of litter-decomposition mechanisms in mushroom-forming fungi.</title>
        <authorList>
            <person name="Floudas D."/>
            <person name="Bentzer J."/>
            <person name="Ahren D."/>
            <person name="Johansson T."/>
            <person name="Persson P."/>
            <person name="Tunlid A."/>
        </authorList>
    </citation>
    <scope>NUCLEOTIDE SEQUENCE [LARGE SCALE GENOMIC DNA]</scope>
    <source>
        <strain evidence="8 9">CBS 661.87</strain>
    </source>
</reference>
<dbReference type="GO" id="GO:0070979">
    <property type="term" value="P:protein K11-linked ubiquitination"/>
    <property type="evidence" value="ECO:0007669"/>
    <property type="project" value="TreeGrafter"/>
</dbReference>
<dbReference type="InterPro" id="IPR015943">
    <property type="entry name" value="WD40/YVTN_repeat-like_dom_sf"/>
</dbReference>
<evidence type="ECO:0000259" key="7">
    <source>
        <dbReference type="Pfam" id="PF12896"/>
    </source>
</evidence>
<keyword evidence="3" id="KW-0498">Mitosis</keyword>
<dbReference type="GO" id="GO:0051301">
    <property type="term" value="P:cell division"/>
    <property type="evidence" value="ECO:0007669"/>
    <property type="project" value="UniProtKB-KW"/>
</dbReference>
<dbReference type="GO" id="GO:0031145">
    <property type="term" value="P:anaphase-promoting complex-dependent catabolic process"/>
    <property type="evidence" value="ECO:0007669"/>
    <property type="project" value="InterPro"/>
</dbReference>
<proteinExistence type="predicted"/>
<feature type="domain" description="Anaphase-promoting complex subunit 4-like WD40" evidence="6">
    <location>
        <begin position="26"/>
        <end position="112"/>
    </location>
</feature>
<protein>
    <recommendedName>
        <fullName evidence="1">Anaphase-promoting complex subunit 4</fullName>
    </recommendedName>
</protein>
<feature type="domain" description="Anaphase-promoting complex subunit 4 long" evidence="7">
    <location>
        <begin position="303"/>
        <end position="454"/>
    </location>
</feature>
<dbReference type="Proteomes" id="UP000565441">
    <property type="component" value="Unassembled WGS sequence"/>
</dbReference>
<accession>A0A8H5GS38</accession>
<dbReference type="InterPro" id="IPR024790">
    <property type="entry name" value="APC4_long_dom"/>
</dbReference>
<name>A0A8H5GS38_9AGAR</name>